<sequence length="99" mass="11260">MVSNLSLKASSVVAATIPKGNLFHRLIVLTVRDFLFCSRLAIQMLLTTYHIDKNILSLQSYLFLLTMLRKKNHPIIIAKNKAQFLNYMHLSLSVKSLSV</sequence>
<evidence type="ECO:0000313" key="1">
    <source>
        <dbReference type="EMBL" id="LAB31594.1"/>
    </source>
</evidence>
<accession>A0A2D4MDY4</accession>
<reference evidence="1" key="1">
    <citation type="submission" date="2017-07" db="EMBL/GenBank/DDBJ databases">
        <authorList>
            <person name="Mikheyev A."/>
            <person name="Grau M."/>
        </authorList>
    </citation>
    <scope>NUCLEOTIDE SEQUENCE</scope>
    <source>
        <tissue evidence="1">Venom_gland</tissue>
    </source>
</reference>
<organism evidence="1">
    <name type="scientific">Micrurus spixii</name>
    <name type="common">Amazon coral snake</name>
    <dbReference type="NCBI Taxonomy" id="129469"/>
    <lineage>
        <taxon>Eukaryota</taxon>
        <taxon>Metazoa</taxon>
        <taxon>Chordata</taxon>
        <taxon>Craniata</taxon>
        <taxon>Vertebrata</taxon>
        <taxon>Euteleostomi</taxon>
        <taxon>Lepidosauria</taxon>
        <taxon>Squamata</taxon>
        <taxon>Bifurcata</taxon>
        <taxon>Unidentata</taxon>
        <taxon>Episquamata</taxon>
        <taxon>Toxicofera</taxon>
        <taxon>Serpentes</taxon>
        <taxon>Colubroidea</taxon>
        <taxon>Elapidae</taxon>
        <taxon>Elapinae</taxon>
        <taxon>Micrurus</taxon>
    </lineage>
</organism>
<name>A0A2D4MDY4_9SAUR</name>
<dbReference type="EMBL" id="IACM01088159">
    <property type="protein sequence ID" value="LAB31594.1"/>
    <property type="molecule type" value="Transcribed_RNA"/>
</dbReference>
<reference evidence="1" key="2">
    <citation type="submission" date="2017-11" db="EMBL/GenBank/DDBJ databases">
        <title>Coralsnake Venomics: Analyses of Venom Gland Transcriptomes and Proteomes of Six Brazilian Taxa.</title>
        <authorList>
            <person name="Aird S.D."/>
            <person name="Jorge da Silva N."/>
            <person name="Qiu L."/>
            <person name="Villar-Briones A."/>
            <person name="Aparecida-Saddi V."/>
            <person name="Campos-Telles M.P."/>
            <person name="Grau M."/>
            <person name="Mikheyev A.S."/>
        </authorList>
    </citation>
    <scope>NUCLEOTIDE SEQUENCE</scope>
    <source>
        <tissue evidence="1">Venom_gland</tissue>
    </source>
</reference>
<dbReference type="AlphaFoldDB" id="A0A2D4MDY4"/>
<protein>
    <submittedName>
        <fullName evidence="1">Uncharacterized protein</fullName>
    </submittedName>
</protein>
<proteinExistence type="predicted"/>